<gene>
    <name evidence="1" type="ORF">DCAF_LOCUS22290</name>
</gene>
<accession>A0AAV1SE62</accession>
<proteinExistence type="predicted"/>
<keyword evidence="2" id="KW-1185">Reference proteome</keyword>
<dbReference type="Proteomes" id="UP001314170">
    <property type="component" value="Unassembled WGS sequence"/>
</dbReference>
<evidence type="ECO:0000313" key="2">
    <source>
        <dbReference type="Proteomes" id="UP001314170"/>
    </source>
</evidence>
<dbReference type="AlphaFoldDB" id="A0AAV1SE62"/>
<organism evidence="1 2">
    <name type="scientific">Dovyalis caffra</name>
    <dbReference type="NCBI Taxonomy" id="77055"/>
    <lineage>
        <taxon>Eukaryota</taxon>
        <taxon>Viridiplantae</taxon>
        <taxon>Streptophyta</taxon>
        <taxon>Embryophyta</taxon>
        <taxon>Tracheophyta</taxon>
        <taxon>Spermatophyta</taxon>
        <taxon>Magnoliopsida</taxon>
        <taxon>eudicotyledons</taxon>
        <taxon>Gunneridae</taxon>
        <taxon>Pentapetalae</taxon>
        <taxon>rosids</taxon>
        <taxon>fabids</taxon>
        <taxon>Malpighiales</taxon>
        <taxon>Salicaceae</taxon>
        <taxon>Flacourtieae</taxon>
        <taxon>Dovyalis</taxon>
    </lineage>
</organism>
<comment type="caution">
    <text evidence="1">The sequence shown here is derived from an EMBL/GenBank/DDBJ whole genome shotgun (WGS) entry which is preliminary data.</text>
</comment>
<name>A0AAV1SE62_9ROSI</name>
<sequence length="89" mass="9740">MESNGVVNGGSGGGSVGFIGLDELSLDMVASLLCSGYKVQAFEAVVAIEFDKHEQDLLEHIVLEFKEQDLLEHVVLEVKEFLNGFDVRK</sequence>
<reference evidence="1 2" key="1">
    <citation type="submission" date="2024-01" db="EMBL/GenBank/DDBJ databases">
        <authorList>
            <person name="Waweru B."/>
        </authorList>
    </citation>
    <scope>NUCLEOTIDE SEQUENCE [LARGE SCALE GENOMIC DNA]</scope>
</reference>
<dbReference type="EMBL" id="CAWUPB010001176">
    <property type="protein sequence ID" value="CAK7349570.1"/>
    <property type="molecule type" value="Genomic_DNA"/>
</dbReference>
<protein>
    <submittedName>
        <fullName evidence="1">Uncharacterized protein</fullName>
    </submittedName>
</protein>
<evidence type="ECO:0000313" key="1">
    <source>
        <dbReference type="EMBL" id="CAK7349570.1"/>
    </source>
</evidence>